<comment type="caution">
    <text evidence="4">The sequence shown here is derived from an EMBL/GenBank/DDBJ whole genome shotgun (WGS) entry which is preliminary data.</text>
</comment>
<dbReference type="EC" id="2.7.7.7" evidence="4"/>
<dbReference type="Pfam" id="PF11799">
    <property type="entry name" value="IMS_C"/>
    <property type="match status" value="1"/>
</dbReference>
<dbReference type="PROSITE" id="PS50173">
    <property type="entry name" value="UMUC"/>
    <property type="match status" value="1"/>
</dbReference>
<name>A0A7W8DEB0_9GAMM</name>
<dbReference type="InterPro" id="IPR043502">
    <property type="entry name" value="DNA/RNA_pol_sf"/>
</dbReference>
<reference evidence="4 5" key="1">
    <citation type="submission" date="2020-08" db="EMBL/GenBank/DDBJ databases">
        <title>Genomic Encyclopedia of Type Strains, Phase IV (KMG-IV): sequencing the most valuable type-strain genomes for metagenomic binning, comparative biology and taxonomic classification.</title>
        <authorList>
            <person name="Goeker M."/>
        </authorList>
    </citation>
    <scope>NUCLEOTIDE SEQUENCE [LARGE SCALE GENOMIC DNA]</scope>
    <source>
        <strain evidence="4 5">DSM 25897</strain>
    </source>
</reference>
<dbReference type="Gene3D" id="3.30.70.270">
    <property type="match status" value="1"/>
</dbReference>
<dbReference type="GO" id="GO:0003887">
    <property type="term" value="F:DNA-directed DNA polymerase activity"/>
    <property type="evidence" value="ECO:0007669"/>
    <property type="project" value="UniProtKB-KW"/>
</dbReference>
<comment type="similarity">
    <text evidence="1">Belongs to the DNA polymerase type-Y family.</text>
</comment>
<dbReference type="InterPro" id="IPR050116">
    <property type="entry name" value="DNA_polymerase-Y"/>
</dbReference>
<evidence type="ECO:0000259" key="3">
    <source>
        <dbReference type="PROSITE" id="PS50173"/>
    </source>
</evidence>
<dbReference type="GO" id="GO:0042276">
    <property type="term" value="P:error-prone translesion synthesis"/>
    <property type="evidence" value="ECO:0007669"/>
    <property type="project" value="TreeGrafter"/>
</dbReference>
<dbReference type="Pfam" id="PF00817">
    <property type="entry name" value="IMS"/>
    <property type="match status" value="1"/>
</dbReference>
<dbReference type="SUPFAM" id="SSF100879">
    <property type="entry name" value="Lesion bypass DNA polymerase (Y-family), little finger domain"/>
    <property type="match status" value="1"/>
</dbReference>
<protein>
    <submittedName>
        <fullName evidence="4">DNA polymerase-4</fullName>
        <ecNumber evidence="4">2.7.7.7</ecNumber>
    </submittedName>
</protein>
<keyword evidence="5" id="KW-1185">Reference proteome</keyword>
<keyword evidence="4" id="KW-0548">Nucleotidyltransferase</keyword>
<dbReference type="CDD" id="cd00424">
    <property type="entry name" value="PolY"/>
    <property type="match status" value="1"/>
</dbReference>
<evidence type="ECO:0000256" key="2">
    <source>
        <dbReference type="ARBA" id="ARBA00022705"/>
    </source>
</evidence>
<dbReference type="RefSeq" id="WP_183948313.1">
    <property type="nucleotide sequence ID" value="NZ_JACHHX010000009.1"/>
</dbReference>
<dbReference type="PANTHER" id="PTHR11076:SF33">
    <property type="entry name" value="DNA POLYMERASE KAPPA"/>
    <property type="match status" value="1"/>
</dbReference>
<keyword evidence="2" id="KW-0235">DNA replication</keyword>
<dbReference type="GO" id="GO:0006281">
    <property type="term" value="P:DNA repair"/>
    <property type="evidence" value="ECO:0007669"/>
    <property type="project" value="InterPro"/>
</dbReference>
<evidence type="ECO:0000256" key="1">
    <source>
        <dbReference type="ARBA" id="ARBA00010945"/>
    </source>
</evidence>
<gene>
    <name evidence="4" type="ORF">HNQ58_001537</name>
</gene>
<dbReference type="EMBL" id="JACHHX010000009">
    <property type="protein sequence ID" value="MBB5015633.1"/>
    <property type="molecule type" value="Genomic_DNA"/>
</dbReference>
<dbReference type="GO" id="GO:0003684">
    <property type="term" value="F:damaged DNA binding"/>
    <property type="evidence" value="ECO:0007669"/>
    <property type="project" value="InterPro"/>
</dbReference>
<evidence type="ECO:0000313" key="4">
    <source>
        <dbReference type="EMBL" id="MBB5015633.1"/>
    </source>
</evidence>
<dbReference type="AlphaFoldDB" id="A0A7W8DEB0"/>
<dbReference type="Gene3D" id="1.10.150.20">
    <property type="entry name" value="5' to 3' exonuclease, C-terminal subdomain"/>
    <property type="match status" value="1"/>
</dbReference>
<dbReference type="PANTHER" id="PTHR11076">
    <property type="entry name" value="DNA REPAIR POLYMERASE UMUC / TRANSFERASE FAMILY MEMBER"/>
    <property type="match status" value="1"/>
</dbReference>
<dbReference type="GO" id="GO:0009432">
    <property type="term" value="P:SOS response"/>
    <property type="evidence" value="ECO:0007669"/>
    <property type="project" value="TreeGrafter"/>
</dbReference>
<evidence type="ECO:0000313" key="5">
    <source>
        <dbReference type="Proteomes" id="UP000519004"/>
    </source>
</evidence>
<proteinExistence type="inferred from homology"/>
<dbReference type="SUPFAM" id="SSF56672">
    <property type="entry name" value="DNA/RNA polymerases"/>
    <property type="match status" value="1"/>
</dbReference>
<sequence length="442" mass="48865">MTLRSLFVDFNSYFASVEQQDDPALRGRPVGVVPVMAESTCCIAASIEAKRHGVKTGTLVREARRLCPDIAIVPARPARYVHYHHALLAAIERCIPIHKVGSIDEVACTLLGSQRRRERAVALAREIKASVAEVGEWLRCSIGIAPNAFLAKTASDMQKPDGLVVLEAVDLPQALYRLALNDLCGIGPAMEARLRAAGITTVERLCAAPRHELRRIWGGIEGERFHARLHGEEVEDAPTRRGSIGHSHVLPPELRGTAGANAVLKKLLQKAAMRLRGENLLAGALQVKVKYVGADPWEAAVEFDHCDDTRALLHRLGELIARRRDRRPVLAVGVTLLRLIERSQSSGSLFGQQDEAEARALNAVIDRINEKYGLNKIYFGGAQDALTAAPMRIPFNRIPDATHEQEAEKNELWLERIRQARVLAEAEHRRVEGLRRKPTRAP</sequence>
<dbReference type="Gene3D" id="3.30.1490.100">
    <property type="entry name" value="DNA polymerase, Y-family, little finger domain"/>
    <property type="match status" value="1"/>
</dbReference>
<dbReference type="GO" id="GO:0006260">
    <property type="term" value="P:DNA replication"/>
    <property type="evidence" value="ECO:0007669"/>
    <property type="project" value="UniProtKB-KW"/>
</dbReference>
<dbReference type="InterPro" id="IPR001126">
    <property type="entry name" value="UmuC"/>
</dbReference>
<dbReference type="Gene3D" id="3.40.1170.60">
    <property type="match status" value="1"/>
</dbReference>
<dbReference type="InterPro" id="IPR043128">
    <property type="entry name" value="Rev_trsase/Diguanyl_cyclase"/>
</dbReference>
<accession>A0A7W8DEB0</accession>
<dbReference type="InterPro" id="IPR036775">
    <property type="entry name" value="DNA_pol_Y-fam_lit_finger_sf"/>
</dbReference>
<organism evidence="4 5">
    <name type="scientific">Rehaibacterium terrae</name>
    <dbReference type="NCBI Taxonomy" id="1341696"/>
    <lineage>
        <taxon>Bacteria</taxon>
        <taxon>Pseudomonadati</taxon>
        <taxon>Pseudomonadota</taxon>
        <taxon>Gammaproteobacteria</taxon>
        <taxon>Lysobacterales</taxon>
        <taxon>Lysobacteraceae</taxon>
        <taxon>Rehaibacterium</taxon>
    </lineage>
</organism>
<dbReference type="Proteomes" id="UP000519004">
    <property type="component" value="Unassembled WGS sequence"/>
</dbReference>
<keyword evidence="4" id="KW-0808">Transferase</keyword>
<dbReference type="InterPro" id="IPR017961">
    <property type="entry name" value="DNA_pol_Y-fam_little_finger"/>
</dbReference>
<feature type="domain" description="UmuC" evidence="3">
    <location>
        <begin position="5"/>
        <end position="187"/>
    </location>
</feature>
<dbReference type="GO" id="GO:0005829">
    <property type="term" value="C:cytosol"/>
    <property type="evidence" value="ECO:0007669"/>
    <property type="project" value="TreeGrafter"/>
</dbReference>